<dbReference type="InterPro" id="IPR029060">
    <property type="entry name" value="PIN-like_dom_sf"/>
</dbReference>
<accession>A0A1F6BL09</accession>
<reference evidence="1 2" key="1">
    <citation type="journal article" date="2016" name="Nat. Commun.">
        <title>Thousands of microbial genomes shed light on interconnected biogeochemical processes in an aquifer system.</title>
        <authorList>
            <person name="Anantharaman K."/>
            <person name="Brown C.T."/>
            <person name="Hug L.A."/>
            <person name="Sharon I."/>
            <person name="Castelle C.J."/>
            <person name="Probst A.J."/>
            <person name="Thomas B.C."/>
            <person name="Singh A."/>
            <person name="Wilkins M.J."/>
            <person name="Karaoz U."/>
            <person name="Brodie E.L."/>
            <person name="Williams K.H."/>
            <person name="Hubbard S.S."/>
            <person name="Banfield J.F."/>
        </authorList>
    </citation>
    <scope>NUCLEOTIDE SEQUENCE [LARGE SCALE GENOMIC DNA]</scope>
</reference>
<evidence type="ECO:0008006" key="3">
    <source>
        <dbReference type="Google" id="ProtNLM"/>
    </source>
</evidence>
<dbReference type="STRING" id="1798468.A2110_00460"/>
<evidence type="ECO:0000313" key="1">
    <source>
        <dbReference type="EMBL" id="OGG37604.1"/>
    </source>
</evidence>
<name>A0A1F6BL09_9BACT</name>
<sequence>MNEAEDKTVYVLDTNTLIQFSVWLPIDLNKNFWAKFEEALENGEWVLLDVMVGEIRFGNDGLKKWCEAQKKKGLIRSIDDSHRERGAEINNKYKMIDETTGKSAGDMYLIAYAEANKLTVFSREAPRKNRDDLHKIPDVCKVLNVPIVYRPKEFLEAIGYKN</sequence>
<protein>
    <recommendedName>
        <fullName evidence="3">PIN domain-containing protein</fullName>
    </recommendedName>
</protein>
<organism evidence="1 2">
    <name type="scientific">Candidatus Jorgensenbacteria bacterium GWA1_54_12</name>
    <dbReference type="NCBI Taxonomy" id="1798468"/>
    <lineage>
        <taxon>Bacteria</taxon>
        <taxon>Candidatus Joergenseniibacteriota</taxon>
    </lineage>
</organism>
<dbReference type="SUPFAM" id="SSF88723">
    <property type="entry name" value="PIN domain-like"/>
    <property type="match status" value="1"/>
</dbReference>
<dbReference type="EMBL" id="MFKH01000006">
    <property type="protein sequence ID" value="OGG37604.1"/>
    <property type="molecule type" value="Genomic_DNA"/>
</dbReference>
<comment type="caution">
    <text evidence="1">The sequence shown here is derived from an EMBL/GenBank/DDBJ whole genome shotgun (WGS) entry which is preliminary data.</text>
</comment>
<dbReference type="Proteomes" id="UP000176273">
    <property type="component" value="Unassembled WGS sequence"/>
</dbReference>
<dbReference type="Pfam" id="PF14367">
    <property type="entry name" value="DUF4411"/>
    <property type="match status" value="1"/>
</dbReference>
<proteinExistence type="predicted"/>
<evidence type="ECO:0000313" key="2">
    <source>
        <dbReference type="Proteomes" id="UP000176273"/>
    </source>
</evidence>
<dbReference type="AlphaFoldDB" id="A0A1F6BL09"/>
<dbReference type="InterPro" id="IPR016541">
    <property type="entry name" value="UCP008505"/>
</dbReference>
<gene>
    <name evidence="1" type="ORF">A2110_00460</name>
</gene>